<dbReference type="EMBL" id="LFZO01000238">
    <property type="protein sequence ID" value="KXT10807.1"/>
    <property type="molecule type" value="Genomic_DNA"/>
</dbReference>
<evidence type="ECO:0000313" key="1">
    <source>
        <dbReference type="EMBL" id="KXT10809.1"/>
    </source>
</evidence>
<gene>
    <name evidence="1" type="ORF">AC579_2966</name>
</gene>
<organism evidence="1 2">
    <name type="scientific">Pseudocercospora musae</name>
    <dbReference type="NCBI Taxonomy" id="113226"/>
    <lineage>
        <taxon>Eukaryota</taxon>
        <taxon>Fungi</taxon>
        <taxon>Dikarya</taxon>
        <taxon>Ascomycota</taxon>
        <taxon>Pezizomycotina</taxon>
        <taxon>Dothideomycetes</taxon>
        <taxon>Dothideomycetidae</taxon>
        <taxon>Mycosphaerellales</taxon>
        <taxon>Mycosphaerellaceae</taxon>
        <taxon>Pseudocercospora</taxon>
    </lineage>
</organism>
<evidence type="ECO:0000313" key="2">
    <source>
        <dbReference type="Proteomes" id="UP000073492"/>
    </source>
</evidence>
<keyword evidence="2" id="KW-1185">Reference proteome</keyword>
<reference evidence="1 2" key="1">
    <citation type="submission" date="2015-07" db="EMBL/GenBank/DDBJ databases">
        <title>Comparative genomics of the Sigatoka disease complex on banana suggests a link between parallel evolutionary changes in Pseudocercospora fijiensis and Pseudocercospora eumusae and increased virulence on the banana host.</title>
        <authorList>
            <person name="Chang T.-C."/>
            <person name="Salvucci A."/>
            <person name="Crous P.W."/>
            <person name="Stergiopoulos I."/>
        </authorList>
    </citation>
    <scope>NUCLEOTIDE SEQUENCE [LARGE SCALE GENOMIC DNA]</scope>
    <source>
        <strain evidence="1 2">CBS 116634</strain>
    </source>
</reference>
<protein>
    <submittedName>
        <fullName evidence="1">Uncharacterized protein</fullName>
    </submittedName>
</protein>
<dbReference type="AlphaFoldDB" id="A0A139I844"/>
<dbReference type="EMBL" id="LFZO01000238">
    <property type="protein sequence ID" value="KXT10811.1"/>
    <property type="molecule type" value="Genomic_DNA"/>
</dbReference>
<dbReference type="EMBL" id="LFZO01000238">
    <property type="protein sequence ID" value="KXT10805.1"/>
    <property type="molecule type" value="Genomic_DNA"/>
</dbReference>
<sequence>MTGGVEDAIQGSMAILRKQPYTHTAQFGMNPSRRAFIESHAYEPEITLYFFRPVNITNSVAVPQTSHPGRERLSYQHWSTRMSLVQYSPKQQRHY</sequence>
<comment type="caution">
    <text evidence="1">The sequence shown here is derived from an EMBL/GenBank/DDBJ whole genome shotgun (WGS) entry which is preliminary data.</text>
</comment>
<dbReference type="EMBL" id="LFZO01000238">
    <property type="protein sequence ID" value="KXT10809.1"/>
    <property type="molecule type" value="Genomic_DNA"/>
</dbReference>
<name>A0A139I844_9PEZI</name>
<accession>A0A139I844</accession>
<dbReference type="Proteomes" id="UP000073492">
    <property type="component" value="Unassembled WGS sequence"/>
</dbReference>
<proteinExistence type="predicted"/>